<dbReference type="EMBL" id="SEZN01000021">
    <property type="protein sequence ID" value="RYU63785.1"/>
    <property type="molecule type" value="Genomic_DNA"/>
</dbReference>
<evidence type="ECO:0000313" key="2">
    <source>
        <dbReference type="Proteomes" id="UP000294166"/>
    </source>
</evidence>
<sequence>MGNGLTLYESKNYILLNGDAHITNRDSVISGKKGFLKNEHRWALVGGKPLSHEEGLHIDDLLNRAEHEYLEVFLEAV</sequence>
<comment type="caution">
    <text evidence="1">The sequence shown here is derived from an EMBL/GenBank/DDBJ whole genome shotgun (WGS) entry which is preliminary data.</text>
</comment>
<accession>A0ABY0I6B1</accession>
<evidence type="ECO:0000313" key="1">
    <source>
        <dbReference type="EMBL" id="RYU63785.1"/>
    </source>
</evidence>
<protein>
    <submittedName>
        <fullName evidence="1">Uncharacterized protein</fullName>
    </submittedName>
</protein>
<name>A0ABY0I6B1_9GAMM</name>
<gene>
    <name evidence="1" type="ORF">ERW53_12140</name>
</gene>
<dbReference type="RefSeq" id="WP_130066554.1">
    <property type="nucleotide sequence ID" value="NZ_SEZN01000021.1"/>
</dbReference>
<reference evidence="1 2" key="1">
    <citation type="submission" date="2019-02" db="EMBL/GenBank/DDBJ databases">
        <title>Genome sequences of Aliivibrio finisterrensis strains from farmed Atlantic salmon.</title>
        <authorList>
            <person name="Bowman J.P."/>
        </authorList>
    </citation>
    <scope>NUCLEOTIDE SEQUENCE [LARGE SCALE GENOMIC DNA]</scope>
    <source>
        <strain evidence="1 2">A21</strain>
    </source>
</reference>
<proteinExistence type="predicted"/>
<dbReference type="Proteomes" id="UP000294166">
    <property type="component" value="Unassembled WGS sequence"/>
</dbReference>
<keyword evidence="2" id="KW-1185">Reference proteome</keyword>
<organism evidence="1 2">
    <name type="scientific">Aliivibrio finisterrensis</name>
    <dbReference type="NCBI Taxonomy" id="511998"/>
    <lineage>
        <taxon>Bacteria</taxon>
        <taxon>Pseudomonadati</taxon>
        <taxon>Pseudomonadota</taxon>
        <taxon>Gammaproteobacteria</taxon>
        <taxon>Vibrionales</taxon>
        <taxon>Vibrionaceae</taxon>
        <taxon>Aliivibrio</taxon>
    </lineage>
</organism>